<dbReference type="AlphaFoldDB" id="A0A7S2Z6B7"/>
<dbReference type="InterPro" id="IPR001675">
    <property type="entry name" value="Glyco_trans_29"/>
</dbReference>
<comment type="catalytic activity">
    <reaction evidence="12">
        <text>a beta-D-galactoside + CMP-N-acetyl-beta-neuraminate = an N-acetyl-alpha-neuraminyl-(2-&gt;6)-beta-D-galactosyl derivative + CMP + H(+)</text>
        <dbReference type="Rhea" id="RHEA:52104"/>
        <dbReference type="ChEBI" id="CHEBI:15378"/>
        <dbReference type="ChEBI" id="CHEBI:28034"/>
        <dbReference type="ChEBI" id="CHEBI:57812"/>
        <dbReference type="ChEBI" id="CHEBI:60377"/>
        <dbReference type="ChEBI" id="CHEBI:136398"/>
        <dbReference type="EC" id="2.4.3.1"/>
    </reaction>
</comment>
<evidence type="ECO:0000256" key="10">
    <source>
        <dbReference type="ARBA" id="ARBA00023157"/>
    </source>
</evidence>
<dbReference type="EMBL" id="HBHU01011250">
    <property type="protein sequence ID" value="CAE0025211.1"/>
    <property type="molecule type" value="Transcribed_RNA"/>
</dbReference>
<keyword evidence="10" id="KW-1015">Disulfide bond</keyword>
<dbReference type="PANTHER" id="PTHR46059:SF1">
    <property type="entry name" value="BETA-GALACTOSIDE ALPHA-2,6-SIALYLTRANSFERASE"/>
    <property type="match status" value="1"/>
</dbReference>
<evidence type="ECO:0000256" key="6">
    <source>
        <dbReference type="ARBA" id="ARBA00022968"/>
    </source>
</evidence>
<sequence>MPKNQSDWCVMPVNSPVFREYTTGKYKENRRKKKRNFWNPDNAQWKFFGDATASKLSQFRDNSKFARCAVVGSSNALTKNAANGPLIDSHGVVIRFNAAPTRGFEKYVGKRTDIRVQNIRYCGSRNRNEWCIHYSRNQDPKSHQCRRWRRCKRIHLHNQVVEYIQHYWRVVPKPPGVRDRGKRDAKLSAGFFGIVLAMHVCGEVNIFGFSQGERHYYKKGDKKFMKGKPFYTRHRWLYESACMNLLREGAYEGVKVYN</sequence>
<dbReference type="GO" id="GO:0003835">
    <property type="term" value="F:beta-galactoside alpha-2,6-sialyltransferase activity"/>
    <property type="evidence" value="ECO:0007669"/>
    <property type="project" value="UniProtKB-EC"/>
</dbReference>
<keyword evidence="9" id="KW-0472">Membrane</keyword>
<evidence type="ECO:0000256" key="13">
    <source>
        <dbReference type="ARBA" id="ARBA00034329"/>
    </source>
</evidence>
<evidence type="ECO:0000256" key="8">
    <source>
        <dbReference type="ARBA" id="ARBA00023034"/>
    </source>
</evidence>
<dbReference type="PANTHER" id="PTHR46059">
    <property type="entry name" value="BETA-GALACTOSIDE ALPHA-2,6-SIALYLTRANSFERASE"/>
    <property type="match status" value="1"/>
</dbReference>
<dbReference type="GO" id="GO:0032580">
    <property type="term" value="C:Golgi cisterna membrane"/>
    <property type="evidence" value="ECO:0007669"/>
    <property type="project" value="UniProtKB-SubCell"/>
</dbReference>
<dbReference type="EC" id="2.4.3.1" evidence="13"/>
<dbReference type="InterPro" id="IPR038578">
    <property type="entry name" value="GT29-like_sf"/>
</dbReference>
<reference evidence="14" key="1">
    <citation type="submission" date="2021-01" db="EMBL/GenBank/DDBJ databases">
        <authorList>
            <person name="Corre E."/>
            <person name="Pelletier E."/>
            <person name="Niang G."/>
            <person name="Scheremetjew M."/>
            <person name="Finn R."/>
            <person name="Kale V."/>
            <person name="Holt S."/>
            <person name="Cochrane G."/>
            <person name="Meng A."/>
            <person name="Brown T."/>
            <person name="Cohen L."/>
        </authorList>
    </citation>
    <scope>NUCLEOTIDE SEQUENCE</scope>
    <source>
        <strain evidence="14">RCC856</strain>
    </source>
</reference>
<keyword evidence="6" id="KW-0735">Signal-anchor</keyword>
<organism evidence="14">
    <name type="scientific">Chloropicon laureae</name>
    <dbReference type="NCBI Taxonomy" id="464258"/>
    <lineage>
        <taxon>Eukaryota</taxon>
        <taxon>Viridiplantae</taxon>
        <taxon>Chlorophyta</taxon>
        <taxon>Chloropicophyceae</taxon>
        <taxon>Chloropicales</taxon>
        <taxon>Chloropicaceae</taxon>
        <taxon>Chloropicon</taxon>
    </lineage>
</organism>
<evidence type="ECO:0000256" key="1">
    <source>
        <dbReference type="ARBA" id="ARBA00004447"/>
    </source>
</evidence>
<keyword evidence="7" id="KW-1133">Transmembrane helix</keyword>
<keyword evidence="4" id="KW-0808">Transferase</keyword>
<comment type="similarity">
    <text evidence="2">Belongs to the glycosyltransferase 29 family.</text>
</comment>
<evidence type="ECO:0000256" key="4">
    <source>
        <dbReference type="ARBA" id="ARBA00022679"/>
    </source>
</evidence>
<evidence type="ECO:0000256" key="5">
    <source>
        <dbReference type="ARBA" id="ARBA00022692"/>
    </source>
</evidence>
<evidence type="ECO:0000256" key="7">
    <source>
        <dbReference type="ARBA" id="ARBA00022989"/>
    </source>
</evidence>
<accession>A0A7S2Z6B7</accession>
<dbReference type="Gene3D" id="3.90.1480.20">
    <property type="entry name" value="Glycosyl transferase family 29"/>
    <property type="match status" value="1"/>
</dbReference>
<comment type="subcellular location">
    <subcellularLocation>
        <location evidence="1">Golgi apparatus</location>
        <location evidence="1">Golgi stack membrane</location>
        <topology evidence="1">Single-pass type II membrane protein</topology>
    </subcellularLocation>
</comment>
<evidence type="ECO:0000256" key="9">
    <source>
        <dbReference type="ARBA" id="ARBA00023136"/>
    </source>
</evidence>
<evidence type="ECO:0000256" key="11">
    <source>
        <dbReference type="ARBA" id="ARBA00023180"/>
    </source>
</evidence>
<evidence type="ECO:0000256" key="12">
    <source>
        <dbReference type="ARBA" id="ARBA00034249"/>
    </source>
</evidence>
<keyword evidence="8" id="KW-0333">Golgi apparatus</keyword>
<gene>
    <name evidence="14" type="ORF">CLAU1311_LOCUS7330</name>
</gene>
<evidence type="ECO:0000313" key="14">
    <source>
        <dbReference type="EMBL" id="CAE0025211.1"/>
    </source>
</evidence>
<proteinExistence type="inferred from homology"/>
<keyword evidence="3" id="KW-0328">Glycosyltransferase</keyword>
<dbReference type="Pfam" id="PF00777">
    <property type="entry name" value="Glyco_transf_29"/>
    <property type="match status" value="2"/>
</dbReference>
<keyword evidence="11" id="KW-0325">Glycoprotein</keyword>
<evidence type="ECO:0000256" key="2">
    <source>
        <dbReference type="ARBA" id="ARBA00006003"/>
    </source>
</evidence>
<name>A0A7S2Z6B7_9CHLO</name>
<evidence type="ECO:0000256" key="3">
    <source>
        <dbReference type="ARBA" id="ARBA00022676"/>
    </source>
</evidence>
<keyword evidence="5" id="KW-0812">Transmembrane</keyword>
<protein>
    <recommendedName>
        <fullName evidence="13">beta-galactoside alpha-(2,6)-sialyltransferase</fullName>
        <ecNumber evidence="13">2.4.3.1</ecNumber>
    </recommendedName>
</protein>